<sequence>MSPKTHGLNDVLRDDNYVLWEFNALLVKLLSPTYQSMIRECKSAM</sequence>
<proteinExistence type="predicted"/>
<accession>A0AAV2YXL5</accession>
<evidence type="ECO:0000313" key="1">
    <source>
        <dbReference type="EMBL" id="DAZ98169.1"/>
    </source>
</evidence>
<dbReference type="Proteomes" id="UP001146120">
    <property type="component" value="Unassembled WGS sequence"/>
</dbReference>
<name>A0AAV2YXL5_9STRA</name>
<dbReference type="EMBL" id="DAKRPA010000114">
    <property type="protein sequence ID" value="DAZ98169.1"/>
    <property type="molecule type" value="Genomic_DNA"/>
</dbReference>
<reference evidence="1" key="1">
    <citation type="submission" date="2022-11" db="EMBL/GenBank/DDBJ databases">
        <authorList>
            <person name="Morgan W.R."/>
            <person name="Tartar A."/>
        </authorList>
    </citation>
    <scope>NUCLEOTIDE SEQUENCE</scope>
    <source>
        <strain evidence="1">ARSEF 373</strain>
    </source>
</reference>
<comment type="caution">
    <text evidence="1">The sequence shown here is derived from an EMBL/GenBank/DDBJ whole genome shotgun (WGS) entry which is preliminary data.</text>
</comment>
<evidence type="ECO:0000313" key="2">
    <source>
        <dbReference type="Proteomes" id="UP001146120"/>
    </source>
</evidence>
<dbReference type="AlphaFoldDB" id="A0AAV2YXL5"/>
<reference evidence="1" key="2">
    <citation type="journal article" date="2023" name="Microbiol Resour">
        <title>Decontamination and Annotation of the Draft Genome Sequence of the Oomycete Lagenidium giganteum ARSEF 373.</title>
        <authorList>
            <person name="Morgan W.R."/>
            <person name="Tartar A."/>
        </authorList>
    </citation>
    <scope>NUCLEOTIDE SEQUENCE</scope>
    <source>
        <strain evidence="1">ARSEF 373</strain>
    </source>
</reference>
<gene>
    <name evidence="1" type="ORF">N0F65_005635</name>
</gene>
<protein>
    <submittedName>
        <fullName evidence="1">Uncharacterized protein</fullName>
    </submittedName>
</protein>
<keyword evidence="2" id="KW-1185">Reference proteome</keyword>
<organism evidence="1 2">
    <name type="scientific">Lagenidium giganteum</name>
    <dbReference type="NCBI Taxonomy" id="4803"/>
    <lineage>
        <taxon>Eukaryota</taxon>
        <taxon>Sar</taxon>
        <taxon>Stramenopiles</taxon>
        <taxon>Oomycota</taxon>
        <taxon>Peronosporomycetes</taxon>
        <taxon>Pythiales</taxon>
        <taxon>Pythiaceae</taxon>
    </lineage>
</organism>